<dbReference type="AlphaFoldDB" id="A0A4Z0LVQ5"/>
<dbReference type="SUPFAM" id="SSF50249">
    <property type="entry name" value="Nucleic acid-binding proteins"/>
    <property type="match status" value="1"/>
</dbReference>
<organism evidence="2 3">
    <name type="scientific">Mangrovimicrobium sediminis</name>
    <dbReference type="NCBI Taxonomy" id="2562682"/>
    <lineage>
        <taxon>Bacteria</taxon>
        <taxon>Pseudomonadati</taxon>
        <taxon>Pseudomonadota</taxon>
        <taxon>Gammaproteobacteria</taxon>
        <taxon>Cellvibrionales</taxon>
        <taxon>Halieaceae</taxon>
        <taxon>Mangrovimicrobium</taxon>
    </lineage>
</organism>
<dbReference type="PANTHER" id="PTHR34075">
    <property type="entry name" value="BLR3430 PROTEIN"/>
    <property type="match status" value="1"/>
</dbReference>
<evidence type="ECO:0000313" key="3">
    <source>
        <dbReference type="Proteomes" id="UP000298050"/>
    </source>
</evidence>
<feature type="domain" description="ChsH2 C-terminal OB-fold" evidence="1">
    <location>
        <begin position="66"/>
        <end position="131"/>
    </location>
</feature>
<dbReference type="InterPro" id="IPR052513">
    <property type="entry name" value="Thioester_dehydratase-like"/>
</dbReference>
<dbReference type="EMBL" id="SRLE01000014">
    <property type="protein sequence ID" value="TGD71277.1"/>
    <property type="molecule type" value="Genomic_DNA"/>
</dbReference>
<dbReference type="Pfam" id="PF01796">
    <property type="entry name" value="OB_ChsH2_C"/>
    <property type="match status" value="1"/>
</dbReference>
<sequence>MSATDQQPAEHPLMGAVRQYGGDPVDLPFWEACAQGSFLLHQCGQCGRHYWPASRCIEHGDAAMSWVAASGRGEVYTYTVMHRAYTPDTRDKVPFVIAVVRLEEGPFYHSNIVDCPHDAVAVGMPLEVVMQPHPSGLTIPQFRPRGD</sequence>
<proteinExistence type="predicted"/>
<name>A0A4Z0LVQ5_9GAMM</name>
<dbReference type="OrthoDB" id="3182121at2"/>
<accession>A0A4Z0LVQ5</accession>
<dbReference type="PANTHER" id="PTHR34075:SF5">
    <property type="entry name" value="BLR3430 PROTEIN"/>
    <property type="match status" value="1"/>
</dbReference>
<evidence type="ECO:0000259" key="1">
    <source>
        <dbReference type="Pfam" id="PF01796"/>
    </source>
</evidence>
<dbReference type="RefSeq" id="WP_135446170.1">
    <property type="nucleotide sequence ID" value="NZ_SRLE01000014.1"/>
</dbReference>
<keyword evidence="3" id="KW-1185">Reference proteome</keyword>
<comment type="caution">
    <text evidence="2">The sequence shown here is derived from an EMBL/GenBank/DDBJ whole genome shotgun (WGS) entry which is preliminary data.</text>
</comment>
<dbReference type="InterPro" id="IPR012340">
    <property type="entry name" value="NA-bd_OB-fold"/>
</dbReference>
<dbReference type="InterPro" id="IPR002878">
    <property type="entry name" value="ChsH2_C"/>
</dbReference>
<reference evidence="2 3" key="1">
    <citation type="submission" date="2019-04" db="EMBL/GenBank/DDBJ databases">
        <title>Taxonomy of novel Haliea sp. from mangrove soil of West Coast of India.</title>
        <authorList>
            <person name="Verma A."/>
            <person name="Kumar P."/>
            <person name="Krishnamurthi S."/>
        </authorList>
    </citation>
    <scope>NUCLEOTIDE SEQUENCE [LARGE SCALE GENOMIC DNA]</scope>
    <source>
        <strain evidence="2 3">SAOS-164</strain>
    </source>
</reference>
<dbReference type="Proteomes" id="UP000298050">
    <property type="component" value="Unassembled WGS sequence"/>
</dbReference>
<protein>
    <submittedName>
        <fullName evidence="2">Nucleic acid-binding protein</fullName>
    </submittedName>
</protein>
<evidence type="ECO:0000313" key="2">
    <source>
        <dbReference type="EMBL" id="TGD71277.1"/>
    </source>
</evidence>
<gene>
    <name evidence="2" type="ORF">E4634_18560</name>
</gene>